<dbReference type="InterPro" id="IPR019692">
    <property type="entry name" value="CFP-6_PH"/>
</dbReference>
<sequence length="145" mass="16172">MPTPSPIRIFRPRIARIYALAIGSVMMLAMTVMAIILPYPQFAISDRVGFLILGAIISWFCWRQASVCVKAEPDRVTVRNLFSTTRLEWAQIVDLTFMEGAPWATANLNTGDTLSLMAFQRTDGARGIAEAKEFQALLYEKSDPA</sequence>
<accession>A0A839QPK7</accession>
<name>A0A839QPK7_9MICO</name>
<dbReference type="AlphaFoldDB" id="A0A839QPK7"/>
<proteinExistence type="predicted"/>
<evidence type="ECO:0000313" key="4">
    <source>
        <dbReference type="Proteomes" id="UP000568050"/>
    </source>
</evidence>
<organism evidence="3 4">
    <name type="scientific">Helcobacillus massiliensis</name>
    <dbReference type="NCBI Taxonomy" id="521392"/>
    <lineage>
        <taxon>Bacteria</taxon>
        <taxon>Bacillati</taxon>
        <taxon>Actinomycetota</taxon>
        <taxon>Actinomycetes</taxon>
        <taxon>Micrococcales</taxon>
        <taxon>Dermabacteraceae</taxon>
        <taxon>Helcobacillus</taxon>
    </lineage>
</organism>
<protein>
    <recommendedName>
        <fullName evidence="2">Low molecular weight protein antigen 6 PH domain-containing protein</fullName>
    </recommendedName>
</protein>
<reference evidence="3 4" key="1">
    <citation type="submission" date="2020-08" db="EMBL/GenBank/DDBJ databases">
        <title>Sequencing the genomes of 1000 actinobacteria strains.</title>
        <authorList>
            <person name="Klenk H.-P."/>
        </authorList>
    </citation>
    <scope>NUCLEOTIDE SEQUENCE [LARGE SCALE GENOMIC DNA]</scope>
    <source>
        <strain evidence="3 4">DSM 23040</strain>
    </source>
</reference>
<keyword evidence="1" id="KW-0812">Transmembrane</keyword>
<dbReference type="RefSeq" id="WP_183374478.1">
    <property type="nucleotide sequence ID" value="NZ_CBCSFZ010000032.1"/>
</dbReference>
<evidence type="ECO:0000313" key="3">
    <source>
        <dbReference type="EMBL" id="MBB3022433.1"/>
    </source>
</evidence>
<dbReference type="Pfam" id="PF10756">
    <property type="entry name" value="bPH_6"/>
    <property type="match status" value="1"/>
</dbReference>
<feature type="domain" description="Low molecular weight protein antigen 6 PH" evidence="2">
    <location>
        <begin position="69"/>
        <end position="131"/>
    </location>
</feature>
<dbReference type="EMBL" id="JACHWP010000001">
    <property type="protein sequence ID" value="MBB3022433.1"/>
    <property type="molecule type" value="Genomic_DNA"/>
</dbReference>
<comment type="caution">
    <text evidence="3">The sequence shown here is derived from an EMBL/GenBank/DDBJ whole genome shotgun (WGS) entry which is preliminary data.</text>
</comment>
<evidence type="ECO:0000256" key="1">
    <source>
        <dbReference type="SAM" id="Phobius"/>
    </source>
</evidence>
<keyword evidence="1" id="KW-1133">Transmembrane helix</keyword>
<feature type="transmembrane region" description="Helical" evidence="1">
    <location>
        <begin position="17"/>
        <end position="36"/>
    </location>
</feature>
<evidence type="ECO:0000259" key="2">
    <source>
        <dbReference type="Pfam" id="PF10756"/>
    </source>
</evidence>
<dbReference type="Proteomes" id="UP000568050">
    <property type="component" value="Unassembled WGS sequence"/>
</dbReference>
<keyword evidence="4" id="KW-1185">Reference proteome</keyword>
<keyword evidence="1" id="KW-0472">Membrane</keyword>
<gene>
    <name evidence="3" type="ORF">FHX50_000681</name>
</gene>
<feature type="transmembrane region" description="Helical" evidence="1">
    <location>
        <begin position="42"/>
        <end position="62"/>
    </location>
</feature>